<protein>
    <recommendedName>
        <fullName evidence="3">SAM-dependent methyltransferase</fullName>
    </recommendedName>
</protein>
<accession>A0A2N5HDQ6</accession>
<organism evidence="1 2">
    <name type="scientific">Neobacillus cucumis</name>
    <dbReference type="NCBI Taxonomy" id="1740721"/>
    <lineage>
        <taxon>Bacteria</taxon>
        <taxon>Bacillati</taxon>
        <taxon>Bacillota</taxon>
        <taxon>Bacilli</taxon>
        <taxon>Bacillales</taxon>
        <taxon>Bacillaceae</taxon>
        <taxon>Neobacillus</taxon>
    </lineage>
</organism>
<name>A0A2N5HDQ6_9BACI</name>
<evidence type="ECO:0000313" key="2">
    <source>
        <dbReference type="Proteomes" id="UP000234950"/>
    </source>
</evidence>
<dbReference type="InterPro" id="IPR029063">
    <property type="entry name" value="SAM-dependent_MTases_sf"/>
</dbReference>
<sequence length="63" mass="7092">MDRNKFSAIAHRNHAFANPVQEGKLMKMIGMATPKPKDLVIDIGAGKCELLIRLVENYQVRGR</sequence>
<gene>
    <name evidence="1" type="ORF">CVD27_13430</name>
</gene>
<dbReference type="RefSeq" id="WP_101648416.1">
    <property type="nucleotide sequence ID" value="NZ_PGVE01000052.1"/>
</dbReference>
<dbReference type="EMBL" id="PGVE01000052">
    <property type="protein sequence ID" value="PLS03669.1"/>
    <property type="molecule type" value="Genomic_DNA"/>
</dbReference>
<dbReference type="Proteomes" id="UP000234950">
    <property type="component" value="Unassembled WGS sequence"/>
</dbReference>
<dbReference type="Gene3D" id="3.40.50.150">
    <property type="entry name" value="Vaccinia Virus protein VP39"/>
    <property type="match status" value="1"/>
</dbReference>
<evidence type="ECO:0008006" key="3">
    <source>
        <dbReference type="Google" id="ProtNLM"/>
    </source>
</evidence>
<proteinExistence type="predicted"/>
<keyword evidence="2" id="KW-1185">Reference proteome</keyword>
<dbReference type="OrthoDB" id="9792690at2"/>
<evidence type="ECO:0000313" key="1">
    <source>
        <dbReference type="EMBL" id="PLS03669.1"/>
    </source>
</evidence>
<reference evidence="1 2" key="1">
    <citation type="submission" date="2017-11" db="EMBL/GenBank/DDBJ databases">
        <title>Comparitive Functional Genomics of Dry Heat Resistant strains isolated from the Viking Spacecraft.</title>
        <authorList>
            <person name="Seuylemezian A."/>
            <person name="Cooper K."/>
            <person name="Vaishampayan P."/>
        </authorList>
    </citation>
    <scope>NUCLEOTIDE SEQUENCE [LARGE SCALE GENOMIC DNA]</scope>
    <source>
        <strain evidence="1 2">V32-6</strain>
    </source>
</reference>
<dbReference type="AlphaFoldDB" id="A0A2N5HDQ6"/>
<comment type="caution">
    <text evidence="1">The sequence shown here is derived from an EMBL/GenBank/DDBJ whole genome shotgun (WGS) entry which is preliminary data.</text>
</comment>